<dbReference type="GO" id="GO:0016020">
    <property type="term" value="C:membrane"/>
    <property type="evidence" value="ECO:0007669"/>
    <property type="project" value="UniProtKB-SubCell"/>
</dbReference>
<evidence type="ECO:0000313" key="8">
    <source>
        <dbReference type="Proteomes" id="UP000050969"/>
    </source>
</evidence>
<dbReference type="EMBL" id="JQCE01000001">
    <property type="protein sequence ID" value="KRO18894.1"/>
    <property type="molecule type" value="Genomic_DNA"/>
</dbReference>
<dbReference type="Proteomes" id="UP000050969">
    <property type="component" value="Unassembled WGS sequence"/>
</dbReference>
<reference evidence="7 8" key="1">
    <citation type="journal article" date="2015" name="Genome Announc.">
        <title>Expanding the biotechnology potential of lactobacilli through comparative genomics of 213 strains and associated genera.</title>
        <authorList>
            <person name="Sun Z."/>
            <person name="Harris H.M."/>
            <person name="McCann A."/>
            <person name="Guo C."/>
            <person name="Argimon S."/>
            <person name="Zhang W."/>
            <person name="Yang X."/>
            <person name="Jeffery I.B."/>
            <person name="Cooney J.C."/>
            <person name="Kagawa T.F."/>
            <person name="Liu W."/>
            <person name="Song Y."/>
            <person name="Salvetti E."/>
            <person name="Wrobel A."/>
            <person name="Rasinkangas P."/>
            <person name="Parkhill J."/>
            <person name="Rea M.C."/>
            <person name="O'Sullivan O."/>
            <person name="Ritari J."/>
            <person name="Douillard F.P."/>
            <person name="Paul Ross R."/>
            <person name="Yang R."/>
            <person name="Briner A.E."/>
            <person name="Felis G.E."/>
            <person name="de Vos W.M."/>
            <person name="Barrangou R."/>
            <person name="Klaenhammer T.R."/>
            <person name="Caufield P.W."/>
            <person name="Cui Y."/>
            <person name="Zhang H."/>
            <person name="O'Toole P.W."/>
        </authorList>
    </citation>
    <scope>NUCLEOTIDE SEQUENCE [LARGE SCALE GENOMIC DNA]</scope>
    <source>
        <strain evidence="7 8">DSM 24301</strain>
    </source>
</reference>
<evidence type="ECO:0000313" key="7">
    <source>
        <dbReference type="EMBL" id="KRO18894.1"/>
    </source>
</evidence>
<dbReference type="InterPro" id="IPR007156">
    <property type="entry name" value="MamQ_LemA"/>
</dbReference>
<dbReference type="PANTHER" id="PTHR34478:SF2">
    <property type="entry name" value="MEMBRANE PROTEIN"/>
    <property type="match status" value="1"/>
</dbReference>
<dbReference type="STRING" id="1293598.IV56_GL000046"/>
<dbReference type="InterPro" id="IPR023353">
    <property type="entry name" value="LemA-like_dom_sf"/>
</dbReference>
<dbReference type="Pfam" id="PF04011">
    <property type="entry name" value="LemA"/>
    <property type="match status" value="1"/>
</dbReference>
<comment type="caution">
    <text evidence="7">The sequence shown here is derived from an EMBL/GenBank/DDBJ whole genome shotgun (WGS) entry which is preliminary data.</text>
</comment>
<evidence type="ECO:0000256" key="2">
    <source>
        <dbReference type="ARBA" id="ARBA00008854"/>
    </source>
</evidence>
<dbReference type="PATRIC" id="fig|1293598.4.peg.46"/>
<evidence type="ECO:0000256" key="5">
    <source>
        <dbReference type="ARBA" id="ARBA00023136"/>
    </source>
</evidence>
<keyword evidence="5 6" id="KW-0472">Membrane</keyword>
<keyword evidence="4 6" id="KW-1133">Transmembrane helix</keyword>
<keyword evidence="8" id="KW-1185">Reference proteome</keyword>
<protein>
    <recommendedName>
        <fullName evidence="9">LemA family protein</fullName>
    </recommendedName>
</protein>
<dbReference type="PANTHER" id="PTHR34478">
    <property type="entry name" value="PROTEIN LEMA"/>
    <property type="match status" value="1"/>
</dbReference>
<evidence type="ECO:0000256" key="3">
    <source>
        <dbReference type="ARBA" id="ARBA00022692"/>
    </source>
</evidence>
<dbReference type="SUPFAM" id="SSF140478">
    <property type="entry name" value="LemA-like"/>
    <property type="match status" value="1"/>
</dbReference>
<keyword evidence="3 6" id="KW-0812">Transmembrane</keyword>
<comment type="similarity">
    <text evidence="2">Belongs to the LemA family.</text>
</comment>
<dbReference type="AlphaFoldDB" id="A0A0R2MYX9"/>
<evidence type="ECO:0000256" key="1">
    <source>
        <dbReference type="ARBA" id="ARBA00004167"/>
    </source>
</evidence>
<sequence length="199" mass="21578">MQKKMSPLAITGIVIGVVVVILGIFGVSTYNSLAKENQNVVAQQSQVENVMQRRADLIPNLVNAVKGSMKQEQTVFGDIAKARQNYNNATSTADKADADAKLGQSVGTLISVINEKYPDLKSNNQVSTLMTQLEGSENRISVERKRYIDEVKTYNQKVVSFPTNIFANMMGLGTKETFKADPGATKAPTVDLTGDSSSK</sequence>
<organism evidence="7 8">
    <name type="scientific">Lacticaseibacillus saniviri JCM 17471 = DSM 24301</name>
    <dbReference type="NCBI Taxonomy" id="1293598"/>
    <lineage>
        <taxon>Bacteria</taxon>
        <taxon>Bacillati</taxon>
        <taxon>Bacillota</taxon>
        <taxon>Bacilli</taxon>
        <taxon>Lactobacillales</taxon>
        <taxon>Lactobacillaceae</taxon>
        <taxon>Lacticaseibacillus</taxon>
    </lineage>
</organism>
<dbReference type="Gene3D" id="1.20.1440.20">
    <property type="entry name" value="LemA-like domain"/>
    <property type="match status" value="1"/>
</dbReference>
<evidence type="ECO:0000256" key="4">
    <source>
        <dbReference type="ARBA" id="ARBA00022989"/>
    </source>
</evidence>
<evidence type="ECO:0008006" key="9">
    <source>
        <dbReference type="Google" id="ProtNLM"/>
    </source>
</evidence>
<name>A0A0R2MYX9_9LACO</name>
<dbReference type="RefSeq" id="WP_056991773.1">
    <property type="nucleotide sequence ID" value="NZ_JQCE01000001.1"/>
</dbReference>
<proteinExistence type="inferred from homology"/>
<evidence type="ECO:0000256" key="6">
    <source>
        <dbReference type="SAM" id="Phobius"/>
    </source>
</evidence>
<accession>A0A0R2MYX9</accession>
<comment type="subcellular location">
    <subcellularLocation>
        <location evidence="1">Membrane</location>
        <topology evidence="1">Single-pass membrane protein</topology>
    </subcellularLocation>
</comment>
<gene>
    <name evidence="7" type="ORF">IV56_GL000046</name>
</gene>
<feature type="transmembrane region" description="Helical" evidence="6">
    <location>
        <begin position="7"/>
        <end position="30"/>
    </location>
</feature>